<evidence type="ECO:0000259" key="2">
    <source>
        <dbReference type="Pfam" id="PF12146"/>
    </source>
</evidence>
<dbReference type="SUPFAM" id="SSF53474">
    <property type="entry name" value="alpha/beta-Hydrolases"/>
    <property type="match status" value="1"/>
</dbReference>
<accession>A0A0L0QK30</accession>
<dbReference type="PANTHER" id="PTHR43265:SF1">
    <property type="entry name" value="ESTERASE ESTD"/>
    <property type="match status" value="1"/>
</dbReference>
<evidence type="ECO:0000313" key="3">
    <source>
        <dbReference type="EMBL" id="KNE18921.1"/>
    </source>
</evidence>
<name>A0A0L0QK30_VIRPA</name>
<dbReference type="EMBL" id="LGTO01000007">
    <property type="protein sequence ID" value="KNE18921.1"/>
    <property type="molecule type" value="Genomic_DNA"/>
</dbReference>
<dbReference type="PATRIC" id="fig|1473.5.peg.515"/>
<dbReference type="Pfam" id="PF12146">
    <property type="entry name" value="Hydrolase_4"/>
    <property type="match status" value="1"/>
</dbReference>
<dbReference type="Proteomes" id="UP000036780">
    <property type="component" value="Unassembled WGS sequence"/>
</dbReference>
<dbReference type="AlphaFoldDB" id="A0A0L0QK30"/>
<dbReference type="Gene3D" id="3.40.50.1820">
    <property type="entry name" value="alpha/beta hydrolase"/>
    <property type="match status" value="1"/>
</dbReference>
<evidence type="ECO:0000256" key="1">
    <source>
        <dbReference type="SAM" id="SignalP"/>
    </source>
</evidence>
<dbReference type="OrthoDB" id="9809549at2"/>
<feature type="signal peptide" evidence="1">
    <location>
        <begin position="1"/>
        <end position="18"/>
    </location>
</feature>
<dbReference type="RefSeq" id="WP_050351417.1">
    <property type="nucleotide sequence ID" value="NZ_CP073011.1"/>
</dbReference>
<dbReference type="InterPro" id="IPR029058">
    <property type="entry name" value="AB_hydrolase_fold"/>
</dbReference>
<organism evidence="3 4">
    <name type="scientific">Virgibacillus pantothenticus</name>
    <dbReference type="NCBI Taxonomy" id="1473"/>
    <lineage>
        <taxon>Bacteria</taxon>
        <taxon>Bacillati</taxon>
        <taxon>Bacillota</taxon>
        <taxon>Bacilli</taxon>
        <taxon>Bacillales</taxon>
        <taxon>Bacillaceae</taxon>
        <taxon>Virgibacillus</taxon>
    </lineage>
</organism>
<dbReference type="GeneID" id="66871906"/>
<reference evidence="4" key="1">
    <citation type="submission" date="2015-07" db="EMBL/GenBank/DDBJ databases">
        <title>Fjat-10053 dsm26.</title>
        <authorList>
            <person name="Liu B."/>
            <person name="Wang J."/>
            <person name="Zhu Y."/>
            <person name="Liu G."/>
            <person name="Chen Q."/>
            <person name="Chen Z."/>
            <person name="Lan J."/>
            <person name="Che J."/>
            <person name="Ge C."/>
            <person name="Shi H."/>
            <person name="Pan Z."/>
            <person name="Liu X."/>
        </authorList>
    </citation>
    <scope>NUCLEOTIDE SEQUENCE [LARGE SCALE GENOMIC DNA]</scope>
    <source>
        <strain evidence="4">DSM 26</strain>
    </source>
</reference>
<dbReference type="InterPro" id="IPR022742">
    <property type="entry name" value="Hydrolase_4"/>
</dbReference>
<comment type="caution">
    <text evidence="3">The sequence shown here is derived from an EMBL/GenBank/DDBJ whole genome shotgun (WGS) entry which is preliminary data.</text>
</comment>
<proteinExistence type="predicted"/>
<keyword evidence="4" id="KW-1185">Reference proteome</keyword>
<gene>
    <name evidence="3" type="ORF">AFK71_10085</name>
</gene>
<dbReference type="PANTHER" id="PTHR43265">
    <property type="entry name" value="ESTERASE ESTD"/>
    <property type="match status" value="1"/>
</dbReference>
<keyword evidence="1" id="KW-0732">Signal</keyword>
<dbReference type="PROSITE" id="PS51257">
    <property type="entry name" value="PROKAR_LIPOPROTEIN"/>
    <property type="match status" value="1"/>
</dbReference>
<sequence>MKKVCTLLLLCVFVLTVAACKSVDETSKEKEATTDAIGYYEGKIDIPNQPLGLEVTLQKKDGELSGTMSIPMQGLSDYPLSTVEQKGENELLFTMKIQNQIISFEGKIDSDQIAGTFKQNNQAFPFQLTKAKKTIDAEGEFLQVETAYGTLSAEVKLPEGKGPYPVLLIIPGSGQTDRDGNTVGMAGKNNSLKLLADGLAEQGIATIRYDKRGVKKNSQAITKEEDMRLEQFVDDAVAFIDKLKTDDRFSTIGIIGHSQGSLVGMLAAQEQDIDAYISLAGLGRSIDQGLYDQLREQLPKKLLKESQDILKSLTERKTVDEVSTELQAVFRPSVQPFLISWMTYEPAAVIADVKAPTLIVKGEHDLQVPAKEADLLYEAAADAELLILEQMNHVLKDAPKDREQNLATYTNPDLPLAKGLLEGIGDFLAQNGFVK</sequence>
<feature type="domain" description="Serine aminopeptidase S33" evidence="2">
    <location>
        <begin position="184"/>
        <end position="394"/>
    </location>
</feature>
<dbReference type="InterPro" id="IPR053145">
    <property type="entry name" value="AB_hydrolase_Est10"/>
</dbReference>
<dbReference type="GO" id="GO:0052689">
    <property type="term" value="F:carboxylic ester hydrolase activity"/>
    <property type="evidence" value="ECO:0007669"/>
    <property type="project" value="TreeGrafter"/>
</dbReference>
<feature type="chain" id="PRO_5041038996" description="Serine aminopeptidase S33 domain-containing protein" evidence="1">
    <location>
        <begin position="19"/>
        <end position="435"/>
    </location>
</feature>
<evidence type="ECO:0000313" key="4">
    <source>
        <dbReference type="Proteomes" id="UP000036780"/>
    </source>
</evidence>
<protein>
    <recommendedName>
        <fullName evidence="2">Serine aminopeptidase S33 domain-containing protein</fullName>
    </recommendedName>
</protein>